<feature type="transmembrane region" description="Helical" evidence="2">
    <location>
        <begin position="59"/>
        <end position="82"/>
    </location>
</feature>
<sequence>MGHLPNTIGSGLGSKHCLTISTFLLVLTDLIHVVGGSTYKYYSQRRYSTGSSTPEGTAILIGVIVGIMAVIGAIGVSIWCCAHKAKKKARLQHRAMMSTGVAGAQIRHGGLVAFSAQQQMVYSNPAFTGGGVPYGQPPPLYSDPSYPSMPPVDGGGAHPPPGYDSPGFTTTSAPPLWNKLE</sequence>
<dbReference type="HOGENOM" id="CLU_1490428_0_0_1"/>
<evidence type="ECO:0000313" key="5">
    <source>
        <dbReference type="Proteomes" id="UP000005408"/>
    </source>
</evidence>
<evidence type="ECO:0000256" key="2">
    <source>
        <dbReference type="SAM" id="Phobius"/>
    </source>
</evidence>
<reference evidence="4" key="2">
    <citation type="submission" date="2022-08" db="UniProtKB">
        <authorList>
            <consortium name="EnsemblMetazoa"/>
        </authorList>
    </citation>
    <scope>IDENTIFICATION</scope>
    <source>
        <strain evidence="4">05x7-T-G4-1.051#20</strain>
    </source>
</reference>
<dbReference type="Proteomes" id="UP000005408">
    <property type="component" value="Unassembled WGS sequence"/>
</dbReference>
<dbReference type="OrthoDB" id="6209032at2759"/>
<dbReference type="AlphaFoldDB" id="K1PIZ0"/>
<evidence type="ECO:0000313" key="4">
    <source>
        <dbReference type="EnsemblMetazoa" id="G28223.1:cds"/>
    </source>
</evidence>
<keyword evidence="2" id="KW-0472">Membrane</keyword>
<evidence type="ECO:0000313" key="3">
    <source>
        <dbReference type="EMBL" id="EKC21538.1"/>
    </source>
</evidence>
<accession>K1PIZ0</accession>
<name>K1PIZ0_MAGGI</name>
<organism evidence="3">
    <name type="scientific">Magallana gigas</name>
    <name type="common">Pacific oyster</name>
    <name type="synonym">Crassostrea gigas</name>
    <dbReference type="NCBI Taxonomy" id="29159"/>
    <lineage>
        <taxon>Eukaryota</taxon>
        <taxon>Metazoa</taxon>
        <taxon>Spiralia</taxon>
        <taxon>Lophotrochozoa</taxon>
        <taxon>Mollusca</taxon>
        <taxon>Bivalvia</taxon>
        <taxon>Autobranchia</taxon>
        <taxon>Pteriomorphia</taxon>
        <taxon>Ostreida</taxon>
        <taxon>Ostreoidea</taxon>
        <taxon>Ostreidae</taxon>
        <taxon>Magallana</taxon>
    </lineage>
</organism>
<reference evidence="3" key="1">
    <citation type="journal article" date="2012" name="Nature">
        <title>The oyster genome reveals stress adaptation and complexity of shell formation.</title>
        <authorList>
            <person name="Zhang G."/>
            <person name="Fang X."/>
            <person name="Guo X."/>
            <person name="Li L."/>
            <person name="Luo R."/>
            <person name="Xu F."/>
            <person name="Yang P."/>
            <person name="Zhang L."/>
            <person name="Wang X."/>
            <person name="Qi H."/>
            <person name="Xiong Z."/>
            <person name="Que H."/>
            <person name="Xie Y."/>
            <person name="Holland P.W."/>
            <person name="Paps J."/>
            <person name="Zhu Y."/>
            <person name="Wu F."/>
            <person name="Chen Y."/>
            <person name="Wang J."/>
            <person name="Peng C."/>
            <person name="Meng J."/>
            <person name="Yang L."/>
            <person name="Liu J."/>
            <person name="Wen B."/>
            <person name="Zhang N."/>
            <person name="Huang Z."/>
            <person name="Zhu Q."/>
            <person name="Feng Y."/>
            <person name="Mount A."/>
            <person name="Hedgecock D."/>
            <person name="Xu Z."/>
            <person name="Liu Y."/>
            <person name="Domazet-Loso T."/>
            <person name="Du Y."/>
            <person name="Sun X."/>
            <person name="Zhang S."/>
            <person name="Liu B."/>
            <person name="Cheng P."/>
            <person name="Jiang X."/>
            <person name="Li J."/>
            <person name="Fan D."/>
            <person name="Wang W."/>
            <person name="Fu W."/>
            <person name="Wang T."/>
            <person name="Wang B."/>
            <person name="Zhang J."/>
            <person name="Peng Z."/>
            <person name="Li Y."/>
            <person name="Li N."/>
            <person name="Wang J."/>
            <person name="Chen M."/>
            <person name="He Y."/>
            <person name="Tan F."/>
            <person name="Song X."/>
            <person name="Zheng Q."/>
            <person name="Huang R."/>
            <person name="Yang H."/>
            <person name="Du X."/>
            <person name="Chen L."/>
            <person name="Yang M."/>
            <person name="Gaffney P.M."/>
            <person name="Wang S."/>
            <person name="Luo L."/>
            <person name="She Z."/>
            <person name="Ming Y."/>
            <person name="Huang W."/>
            <person name="Zhang S."/>
            <person name="Huang B."/>
            <person name="Zhang Y."/>
            <person name="Qu T."/>
            <person name="Ni P."/>
            <person name="Miao G."/>
            <person name="Wang J."/>
            <person name="Wang Q."/>
            <person name="Steinberg C.E."/>
            <person name="Wang H."/>
            <person name="Li N."/>
            <person name="Qian L."/>
            <person name="Zhang G."/>
            <person name="Li Y."/>
            <person name="Yang H."/>
            <person name="Liu X."/>
            <person name="Wang J."/>
            <person name="Yin Y."/>
            <person name="Wang J."/>
        </authorList>
    </citation>
    <scope>NUCLEOTIDE SEQUENCE [LARGE SCALE GENOMIC DNA]</scope>
    <source>
        <strain evidence="3">05x7-T-G4-1.051#20</strain>
    </source>
</reference>
<feature type="region of interest" description="Disordered" evidence="1">
    <location>
        <begin position="139"/>
        <end position="181"/>
    </location>
</feature>
<feature type="transmembrane region" description="Helical" evidence="2">
    <location>
        <begin position="20"/>
        <end position="39"/>
    </location>
</feature>
<dbReference type="KEGG" id="crg:105328314"/>
<evidence type="ECO:0000256" key="1">
    <source>
        <dbReference type="SAM" id="MobiDB-lite"/>
    </source>
</evidence>
<gene>
    <name evidence="3" type="ORF">CGI_10003735</name>
</gene>
<protein>
    <submittedName>
        <fullName evidence="3 4">Uncharacterized protein</fullName>
    </submittedName>
</protein>
<proteinExistence type="predicted"/>
<keyword evidence="2" id="KW-0812">Transmembrane</keyword>
<keyword evidence="5" id="KW-1185">Reference proteome</keyword>
<dbReference type="EMBL" id="JH816354">
    <property type="protein sequence ID" value="EKC21538.1"/>
    <property type="molecule type" value="Genomic_DNA"/>
</dbReference>
<keyword evidence="2" id="KW-1133">Transmembrane helix</keyword>
<dbReference type="EnsemblMetazoa" id="G28223.1">
    <property type="protein sequence ID" value="G28223.1:cds"/>
    <property type="gene ID" value="G28223"/>
</dbReference>